<dbReference type="CDD" id="cd13999">
    <property type="entry name" value="STKc_MAP3K-like"/>
    <property type="match status" value="1"/>
</dbReference>
<feature type="compositionally biased region" description="Polar residues" evidence="4">
    <location>
        <begin position="615"/>
        <end position="624"/>
    </location>
</feature>
<dbReference type="PRINTS" id="PR00452">
    <property type="entry name" value="SH3DOMAIN"/>
</dbReference>
<feature type="compositionally biased region" description="Low complexity" evidence="4">
    <location>
        <begin position="35"/>
        <end position="49"/>
    </location>
</feature>
<dbReference type="GO" id="GO:0007169">
    <property type="term" value="P:cell surface receptor protein tyrosine kinase signaling pathway"/>
    <property type="evidence" value="ECO:0007669"/>
    <property type="project" value="TreeGrafter"/>
</dbReference>
<dbReference type="GO" id="GO:0005886">
    <property type="term" value="C:plasma membrane"/>
    <property type="evidence" value="ECO:0007669"/>
    <property type="project" value="TreeGrafter"/>
</dbReference>
<comment type="caution">
    <text evidence="7">The sequence shown here is derived from an EMBL/GenBank/DDBJ whole genome shotgun (WGS) entry which is preliminary data.</text>
</comment>
<name>A0A8S1EE83_9PELO</name>
<dbReference type="SUPFAM" id="SSF50044">
    <property type="entry name" value="SH3-domain"/>
    <property type="match status" value="1"/>
</dbReference>
<feature type="region of interest" description="Disordered" evidence="4">
    <location>
        <begin position="1"/>
        <end position="53"/>
    </location>
</feature>
<dbReference type="GO" id="GO:0005524">
    <property type="term" value="F:ATP binding"/>
    <property type="evidence" value="ECO:0007669"/>
    <property type="project" value="InterPro"/>
</dbReference>
<evidence type="ECO:0000313" key="8">
    <source>
        <dbReference type="Proteomes" id="UP000494206"/>
    </source>
</evidence>
<dbReference type="GO" id="GO:0043235">
    <property type="term" value="C:receptor complex"/>
    <property type="evidence" value="ECO:0007669"/>
    <property type="project" value="TreeGrafter"/>
</dbReference>
<dbReference type="InterPro" id="IPR050122">
    <property type="entry name" value="RTK"/>
</dbReference>
<feature type="domain" description="Protein kinase" evidence="6">
    <location>
        <begin position="151"/>
        <end position="448"/>
    </location>
</feature>
<gene>
    <name evidence="7" type="ORF">CBOVIS_LOCUS1783</name>
</gene>
<keyword evidence="2 3" id="KW-0728">SH3 domain</keyword>
<evidence type="ECO:0000256" key="4">
    <source>
        <dbReference type="SAM" id="MobiDB-lite"/>
    </source>
</evidence>
<evidence type="ECO:0000259" key="6">
    <source>
        <dbReference type="PROSITE" id="PS50011"/>
    </source>
</evidence>
<dbReference type="AlphaFoldDB" id="A0A8S1EE83"/>
<dbReference type="PROSITE" id="PS50011">
    <property type="entry name" value="PROTEIN_KINASE_DOM"/>
    <property type="match status" value="1"/>
</dbReference>
<proteinExistence type="inferred from homology"/>
<dbReference type="GO" id="GO:0006950">
    <property type="term" value="P:response to stress"/>
    <property type="evidence" value="ECO:0007669"/>
    <property type="project" value="UniProtKB-ARBA"/>
</dbReference>
<evidence type="ECO:0008006" key="9">
    <source>
        <dbReference type="Google" id="ProtNLM"/>
    </source>
</evidence>
<dbReference type="OrthoDB" id="339325at2759"/>
<dbReference type="EMBL" id="CADEPM010000001">
    <property type="protein sequence ID" value="CAB3398518.1"/>
    <property type="molecule type" value="Genomic_DNA"/>
</dbReference>
<dbReference type="PROSITE" id="PS50002">
    <property type="entry name" value="SH3"/>
    <property type="match status" value="1"/>
</dbReference>
<dbReference type="Gene3D" id="3.30.200.20">
    <property type="entry name" value="Phosphorylase Kinase, domain 1"/>
    <property type="match status" value="1"/>
</dbReference>
<dbReference type="Pfam" id="PF14604">
    <property type="entry name" value="SH3_9"/>
    <property type="match status" value="1"/>
</dbReference>
<evidence type="ECO:0000256" key="1">
    <source>
        <dbReference type="ARBA" id="ARBA00006529"/>
    </source>
</evidence>
<feature type="region of interest" description="Disordered" evidence="4">
    <location>
        <begin position="660"/>
        <end position="787"/>
    </location>
</feature>
<accession>A0A8S1EE83</accession>
<evidence type="ECO:0000259" key="5">
    <source>
        <dbReference type="PROSITE" id="PS50002"/>
    </source>
</evidence>
<dbReference type="PROSITE" id="PS00108">
    <property type="entry name" value="PROTEIN_KINASE_ST"/>
    <property type="match status" value="1"/>
</dbReference>
<evidence type="ECO:0000313" key="7">
    <source>
        <dbReference type="EMBL" id="CAB3398518.1"/>
    </source>
</evidence>
<reference evidence="7 8" key="1">
    <citation type="submission" date="2020-04" db="EMBL/GenBank/DDBJ databases">
        <authorList>
            <person name="Laetsch R D."/>
            <person name="Stevens L."/>
            <person name="Kumar S."/>
            <person name="Blaxter L. M."/>
        </authorList>
    </citation>
    <scope>NUCLEOTIDE SEQUENCE [LARGE SCALE GENOMIC DNA]</scope>
</reference>
<feature type="compositionally biased region" description="Polar residues" evidence="4">
    <location>
        <begin position="711"/>
        <end position="733"/>
    </location>
</feature>
<dbReference type="InterPro" id="IPR001452">
    <property type="entry name" value="SH3_domain"/>
</dbReference>
<dbReference type="InterPro" id="IPR036028">
    <property type="entry name" value="SH3-like_dom_sf"/>
</dbReference>
<evidence type="ECO:0000256" key="2">
    <source>
        <dbReference type="ARBA" id="ARBA00022443"/>
    </source>
</evidence>
<keyword evidence="8" id="KW-1185">Reference proteome</keyword>
<dbReference type="InterPro" id="IPR001245">
    <property type="entry name" value="Ser-Thr/Tyr_kinase_cat_dom"/>
</dbReference>
<dbReference type="InterPro" id="IPR008271">
    <property type="entry name" value="Ser/Thr_kinase_AS"/>
</dbReference>
<dbReference type="SUPFAM" id="SSF56112">
    <property type="entry name" value="Protein kinase-like (PK-like)"/>
    <property type="match status" value="1"/>
</dbReference>
<sequence length="959" mass="107272">MKMMDGAQHPDYINVPPMTKTRSTNYLPTPEHSRSVSCDDTQSASSSSTNDLAGVRLRVDSSHGNSEVHSPSKILYVAAYEYNAERSDELSLPLGSIVRLINRDTHEEGWYYGELDGHRGLFPSNYVRLLGEEENLIEYGADDIRTPSNRDLDECMIGRGATANVYKVDLRWCKRDKEGKKLENGTNFIKAALKRFHIHACEGALPCKSFLDMLKREANLVNGLRHPNIVQLFGVCPEQSKFGLLLELCEGGSLRTVYQTATEKIIPFRVLIDWAKQIASGMEYLIGQGYVHRDLKADNILVKDEVCYCAGDEEVWSDDWCPKCGCRPLDRLQLKITDFGVTRKLTTEANRMSTVGTYAWMAPEAFRDSNYSEASDVWSFGVVLWELLSKKEPYQGENQNMIAINVVHQKKSLVIDESCPMKWKTIMQRCWEVNPHDRPTFHDLVAFFEDYSKDGQLDTQLKRVQTIIAHNIENIYTKCQMDQNKELDELFKNLYSPIGGIERKNRRSLAPDPKARRQYKTGKRLEISAPVGDVQHLVSVKRDEVGNNLKVYVGRDQSGGGSTLPRSFGRMSQYSTSTPNLNQMFDGNAHEFGGKTMERKNAIRIKSGRQHRPSDATSPMSNASGLYDDQHLASIDSADEAEHSKSRTTFRNKIWQKFRNTKKRESHDDDEENSKNRSSTVSTSSCNKNTLIKPMTRGAIGHFPMEHASRSRTTSGMDDSVSPRTSNKVSPSDKNGALKKPSNPNFDVRGYSENNVPRPAQLPSSYRPSPLDLPIPPSSNSPDQGTMIIPMSISRRQTTASSSTDTSYELLGGPSPRMNYVVTPSLYTPVPVGCDAEPTHYYMENGRISADRNAYSYLPVGGGRDDYVPIADVKSDMRMSSSTITNPQYYQCNKRPNPINIFETTTPSSSGIGTCNSSLSLNEPPDIPAPPPPIISMSPPTRLAPGIAPDNGVIANLRF</sequence>
<dbReference type="PANTHER" id="PTHR24416">
    <property type="entry name" value="TYROSINE-PROTEIN KINASE RECEPTOR"/>
    <property type="match status" value="1"/>
</dbReference>
<feature type="compositionally biased region" description="Low complexity" evidence="4">
    <location>
        <begin position="676"/>
        <end position="690"/>
    </location>
</feature>
<dbReference type="GO" id="GO:0004714">
    <property type="term" value="F:transmembrane receptor protein tyrosine kinase activity"/>
    <property type="evidence" value="ECO:0007669"/>
    <property type="project" value="TreeGrafter"/>
</dbReference>
<feature type="region of interest" description="Disordered" evidence="4">
    <location>
        <begin position="605"/>
        <end position="626"/>
    </location>
</feature>
<dbReference type="Proteomes" id="UP000494206">
    <property type="component" value="Unassembled WGS sequence"/>
</dbReference>
<dbReference type="PRINTS" id="PR00109">
    <property type="entry name" value="TYRKINASE"/>
</dbReference>
<comment type="similarity">
    <text evidence="1">Belongs to the protein kinase superfamily. STE Ser/Thr protein kinase family. MAP kinase kinase kinase subfamily.</text>
</comment>
<dbReference type="InterPro" id="IPR000719">
    <property type="entry name" value="Prot_kinase_dom"/>
</dbReference>
<dbReference type="SMART" id="SM00220">
    <property type="entry name" value="S_TKc"/>
    <property type="match status" value="1"/>
</dbReference>
<dbReference type="InterPro" id="IPR011009">
    <property type="entry name" value="Kinase-like_dom_sf"/>
</dbReference>
<dbReference type="SMART" id="SM00326">
    <property type="entry name" value="SH3"/>
    <property type="match status" value="1"/>
</dbReference>
<feature type="domain" description="SH3" evidence="5">
    <location>
        <begin position="71"/>
        <end position="132"/>
    </location>
</feature>
<dbReference type="Pfam" id="PF07714">
    <property type="entry name" value="PK_Tyr_Ser-Thr"/>
    <property type="match status" value="1"/>
</dbReference>
<dbReference type="Gene3D" id="1.10.510.10">
    <property type="entry name" value="Transferase(Phosphotransferase) domain 1"/>
    <property type="match status" value="1"/>
</dbReference>
<dbReference type="PANTHER" id="PTHR24416:SF611">
    <property type="entry name" value="TYROSINE-PROTEIN KINASE TRANSMEMBRANE RECEPTOR ROR"/>
    <property type="match status" value="1"/>
</dbReference>
<organism evidence="7 8">
    <name type="scientific">Caenorhabditis bovis</name>
    <dbReference type="NCBI Taxonomy" id="2654633"/>
    <lineage>
        <taxon>Eukaryota</taxon>
        <taxon>Metazoa</taxon>
        <taxon>Ecdysozoa</taxon>
        <taxon>Nematoda</taxon>
        <taxon>Chromadorea</taxon>
        <taxon>Rhabditida</taxon>
        <taxon>Rhabditina</taxon>
        <taxon>Rhabditomorpha</taxon>
        <taxon>Rhabditoidea</taxon>
        <taxon>Rhabditidae</taxon>
        <taxon>Peloderinae</taxon>
        <taxon>Caenorhabditis</taxon>
    </lineage>
</organism>
<dbReference type="Gene3D" id="2.30.30.40">
    <property type="entry name" value="SH3 Domains"/>
    <property type="match status" value="1"/>
</dbReference>
<protein>
    <recommendedName>
        <fullName evidence="9">Mitogen-activated protein kinase kinase kinase</fullName>
    </recommendedName>
</protein>
<evidence type="ECO:0000256" key="3">
    <source>
        <dbReference type="PROSITE-ProRule" id="PRU00192"/>
    </source>
</evidence>